<proteinExistence type="predicted"/>
<dbReference type="Proteomes" id="UP000271974">
    <property type="component" value="Unassembled WGS sequence"/>
</dbReference>
<feature type="transmembrane region" description="Helical" evidence="2">
    <location>
        <begin position="218"/>
        <end position="243"/>
    </location>
</feature>
<organism evidence="3 4">
    <name type="scientific">Elysia chlorotica</name>
    <name type="common">Eastern emerald elysia</name>
    <name type="synonym">Sea slug</name>
    <dbReference type="NCBI Taxonomy" id="188477"/>
    <lineage>
        <taxon>Eukaryota</taxon>
        <taxon>Metazoa</taxon>
        <taxon>Spiralia</taxon>
        <taxon>Lophotrochozoa</taxon>
        <taxon>Mollusca</taxon>
        <taxon>Gastropoda</taxon>
        <taxon>Heterobranchia</taxon>
        <taxon>Euthyneura</taxon>
        <taxon>Panpulmonata</taxon>
        <taxon>Sacoglossa</taxon>
        <taxon>Placobranchoidea</taxon>
        <taxon>Plakobranchidae</taxon>
        <taxon>Elysia</taxon>
    </lineage>
</organism>
<accession>A0A433U2J4</accession>
<feature type="transmembrane region" description="Helical" evidence="2">
    <location>
        <begin position="20"/>
        <end position="41"/>
    </location>
</feature>
<keyword evidence="4" id="KW-1185">Reference proteome</keyword>
<feature type="non-terminal residue" evidence="3">
    <location>
        <position position="1"/>
    </location>
</feature>
<sequence>DTRCGFWICQTPLLQPFARIECFTGFYSVAALITSTLNVYVNSQITTLERQFGFSSSQTGLIMAANDVGFLVCVLFLSYSASKFHIPRSLGVACTIFGFSGLVCCLPFFLFRSSIVAMVSTASSTGTDNITSAASGVDGSSKSSGVFGDLCLPNKTFEQTSDSLGVAPGEPIRGLPSHAVTVSLATIFMGMMLQGFGKSPRHSFVVTYVDDNAGKTNTGFYMGIIIACGIFGPTLAYALGGIFSRMFVTLE</sequence>
<dbReference type="AlphaFoldDB" id="A0A433U2J4"/>
<keyword evidence="1" id="KW-1015">Disulfide bond</keyword>
<keyword evidence="2" id="KW-0472">Membrane</keyword>
<feature type="transmembrane region" description="Helical" evidence="2">
    <location>
        <begin position="90"/>
        <end position="111"/>
    </location>
</feature>
<dbReference type="PANTHER" id="PTHR11388:SF100">
    <property type="entry name" value="SOLUTE CARRIER ORGANIC ANION TRANSPORTER FAMILY MEMBER 4A1"/>
    <property type="match status" value="1"/>
</dbReference>
<dbReference type="OrthoDB" id="6149675at2759"/>
<dbReference type="InterPro" id="IPR036259">
    <property type="entry name" value="MFS_trans_sf"/>
</dbReference>
<dbReference type="Pfam" id="PF03137">
    <property type="entry name" value="OATP"/>
    <property type="match status" value="1"/>
</dbReference>
<feature type="transmembrane region" description="Helical" evidence="2">
    <location>
        <begin position="61"/>
        <end position="78"/>
    </location>
</feature>
<dbReference type="Gene3D" id="1.20.1250.20">
    <property type="entry name" value="MFS general substrate transporter like domains"/>
    <property type="match status" value="1"/>
</dbReference>
<dbReference type="EMBL" id="RQTK01000094">
    <property type="protein sequence ID" value="RUS88016.1"/>
    <property type="molecule type" value="Genomic_DNA"/>
</dbReference>
<dbReference type="GO" id="GO:0015347">
    <property type="term" value="F:sodium-independent organic anion transmembrane transporter activity"/>
    <property type="evidence" value="ECO:0007669"/>
    <property type="project" value="TreeGrafter"/>
</dbReference>
<evidence type="ECO:0000313" key="4">
    <source>
        <dbReference type="Proteomes" id="UP000271974"/>
    </source>
</evidence>
<dbReference type="GO" id="GO:0043252">
    <property type="term" value="P:sodium-independent organic anion transport"/>
    <property type="evidence" value="ECO:0007669"/>
    <property type="project" value="TreeGrafter"/>
</dbReference>
<dbReference type="SUPFAM" id="SSF103473">
    <property type="entry name" value="MFS general substrate transporter"/>
    <property type="match status" value="1"/>
</dbReference>
<dbReference type="PANTHER" id="PTHR11388">
    <property type="entry name" value="ORGANIC ANION TRANSPORTER"/>
    <property type="match status" value="1"/>
</dbReference>
<keyword evidence="2" id="KW-1133">Transmembrane helix</keyword>
<dbReference type="InterPro" id="IPR004156">
    <property type="entry name" value="OATP"/>
</dbReference>
<keyword evidence="2" id="KW-0812">Transmembrane</keyword>
<evidence type="ECO:0008006" key="5">
    <source>
        <dbReference type="Google" id="ProtNLM"/>
    </source>
</evidence>
<evidence type="ECO:0000256" key="1">
    <source>
        <dbReference type="ARBA" id="ARBA00023157"/>
    </source>
</evidence>
<comment type="caution">
    <text evidence="3">The sequence shown here is derived from an EMBL/GenBank/DDBJ whole genome shotgun (WGS) entry which is preliminary data.</text>
</comment>
<feature type="non-terminal residue" evidence="3">
    <location>
        <position position="251"/>
    </location>
</feature>
<dbReference type="GO" id="GO:0016323">
    <property type="term" value="C:basolateral plasma membrane"/>
    <property type="evidence" value="ECO:0007669"/>
    <property type="project" value="TreeGrafter"/>
</dbReference>
<evidence type="ECO:0000256" key="2">
    <source>
        <dbReference type="SAM" id="Phobius"/>
    </source>
</evidence>
<evidence type="ECO:0000313" key="3">
    <source>
        <dbReference type="EMBL" id="RUS88016.1"/>
    </source>
</evidence>
<protein>
    <recommendedName>
        <fullName evidence="5">Major facilitator superfamily (MFS) profile domain-containing protein</fullName>
    </recommendedName>
</protein>
<name>A0A433U2J4_ELYCH</name>
<feature type="transmembrane region" description="Helical" evidence="2">
    <location>
        <begin position="178"/>
        <end position="197"/>
    </location>
</feature>
<reference evidence="3 4" key="1">
    <citation type="submission" date="2019-01" db="EMBL/GenBank/DDBJ databases">
        <title>A draft genome assembly of the solar-powered sea slug Elysia chlorotica.</title>
        <authorList>
            <person name="Cai H."/>
            <person name="Li Q."/>
            <person name="Fang X."/>
            <person name="Li J."/>
            <person name="Curtis N.E."/>
            <person name="Altenburger A."/>
            <person name="Shibata T."/>
            <person name="Feng M."/>
            <person name="Maeda T."/>
            <person name="Schwartz J.A."/>
            <person name="Shigenobu S."/>
            <person name="Lundholm N."/>
            <person name="Nishiyama T."/>
            <person name="Yang H."/>
            <person name="Hasebe M."/>
            <person name="Li S."/>
            <person name="Pierce S.K."/>
            <person name="Wang J."/>
        </authorList>
    </citation>
    <scope>NUCLEOTIDE SEQUENCE [LARGE SCALE GENOMIC DNA]</scope>
    <source>
        <strain evidence="3">EC2010</strain>
        <tissue evidence="3">Whole organism of an adult</tissue>
    </source>
</reference>
<gene>
    <name evidence="3" type="ORF">EGW08_004182</name>
</gene>